<dbReference type="KEGG" id="mgr:MGG_10931"/>
<dbReference type="OrthoDB" id="2400485at2759"/>
<gene>
    <name evidence="1" type="ORF">MGG_10931</name>
</gene>
<dbReference type="EMBL" id="JH165176">
    <property type="protein sequence ID" value="KYQ30489.1"/>
    <property type="molecule type" value="Genomic_DNA"/>
</dbReference>
<accession>A0A151V4I0</accession>
<reference evidence="1 2" key="1">
    <citation type="journal article" date="2005" name="Nature">
        <title>The genome sequence of the rice blast fungus Magnaporthe grisea.</title>
        <authorList>
            <person name="Dean R.A."/>
            <person name="Talbot N.J."/>
            <person name="Ebbole D.J."/>
            <person name="Farman M.L."/>
            <person name="Mitchell T.K."/>
            <person name="Orbach M.J."/>
            <person name="Thon M."/>
            <person name="Kulkarni R."/>
            <person name="Xu J.R."/>
            <person name="Pan H."/>
            <person name="Read N.D."/>
            <person name="Lee Y.H."/>
            <person name="Carbone I."/>
            <person name="Brown D."/>
            <person name="Oh Y.Y."/>
            <person name="Donofrio N."/>
            <person name="Jeong J.S."/>
            <person name="Soanes D.M."/>
            <person name="Djonovic S."/>
            <person name="Kolomiets E."/>
            <person name="Rehmeyer C."/>
            <person name="Li W."/>
            <person name="Harding M."/>
            <person name="Kim S."/>
            <person name="Lebrun M.H."/>
            <person name="Bohnert H."/>
            <person name="Coughlan S."/>
            <person name="Butler J."/>
            <person name="Calvo S."/>
            <person name="Ma L.J."/>
            <person name="Nicol R."/>
            <person name="Purcell S."/>
            <person name="Nusbaum C."/>
            <person name="Galagan J.E."/>
            <person name="Birren B.W."/>
        </authorList>
    </citation>
    <scope>NUCLEOTIDE SEQUENCE [LARGE SCALE GENOMIC DNA]</scope>
    <source>
        <strain evidence="2">70-15 / ATCC MYA-4617 / FGSC 8958</strain>
    </source>
</reference>
<dbReference type="RefSeq" id="XP_016845993.1">
    <property type="nucleotide sequence ID" value="XM_016990530.1"/>
</dbReference>
<evidence type="ECO:0000313" key="1">
    <source>
        <dbReference type="EMBL" id="KYQ30489.1"/>
    </source>
</evidence>
<dbReference type="PANTHER" id="PTHR34213">
    <property type="entry name" value="NUCLEAR TRANSPORT FACTOR 2 (NTF2) FAMILY PROTEIN"/>
    <property type="match status" value="1"/>
</dbReference>
<proteinExistence type="predicted"/>
<dbReference type="SMR" id="A0A151V4I0"/>
<dbReference type="VEuPathDB" id="FungiDB:MGG_10931"/>
<dbReference type="InParanoid" id="A0A151V4I0"/>
<dbReference type="Proteomes" id="UP000009058">
    <property type="component" value="Unassembled WGS sequence"/>
</dbReference>
<dbReference type="GeneID" id="2677079"/>
<dbReference type="eggNOG" id="ENOG502S8KX">
    <property type="taxonomic scope" value="Eukaryota"/>
</dbReference>
<sequence length="265" mass="29568">MRSFRNFLHGKPISSPAATITRLRPLFCTRVFVAFHTNSVTRPQSTLLLPTALRTMSTNATNLNQPSETAQAQMQSNDGDSSSFSSLGIRNNNINEAEGVKLSDKQKVIVGSVLDLFEGNPTLKHFSLWNPEAIFEDPITKAAGESKYKAQWYGLPAVFHPIKLQSHKVIDSGNPIRLEVSNKYVVRGIGKEQVMNSVVEVFLNDQNGRIDKVLDKWNGKLPENVVADAFRKLNAVTVPMFVTVPKTEEEDMKIKAARDKENEKN</sequence>
<name>A0A151V4I0_PYRO7</name>
<organism evidence="1 2">
    <name type="scientific">Pyricularia oryzae (strain 70-15 / ATCC MYA-4617 / FGSC 8958)</name>
    <name type="common">Rice blast fungus</name>
    <name type="synonym">Magnaporthe oryzae</name>
    <dbReference type="NCBI Taxonomy" id="242507"/>
    <lineage>
        <taxon>Eukaryota</taxon>
        <taxon>Fungi</taxon>
        <taxon>Dikarya</taxon>
        <taxon>Ascomycota</taxon>
        <taxon>Pezizomycotina</taxon>
        <taxon>Sordariomycetes</taxon>
        <taxon>Sordariomycetidae</taxon>
        <taxon>Magnaporthales</taxon>
        <taxon>Pyriculariaceae</taxon>
        <taxon>Pyricularia</taxon>
    </lineage>
</organism>
<dbReference type="OMA" id="QWYGLQT"/>
<keyword evidence="2" id="KW-1185">Reference proteome</keyword>
<protein>
    <submittedName>
        <fullName evidence="1">Uncharacterized protein</fullName>
    </submittedName>
</protein>
<evidence type="ECO:0000313" key="2">
    <source>
        <dbReference type="Proteomes" id="UP000009058"/>
    </source>
</evidence>
<dbReference type="PANTHER" id="PTHR34213:SF2">
    <property type="entry name" value="NUCLEAR TRANSPORT FACTOR 2 (NTF2) FAMILY PROTEIN"/>
    <property type="match status" value="1"/>
</dbReference>
<dbReference type="InterPro" id="IPR032710">
    <property type="entry name" value="NTF2-like_dom_sf"/>
</dbReference>
<dbReference type="AlphaFoldDB" id="A0A151V4I0"/>
<dbReference type="SUPFAM" id="SSF54427">
    <property type="entry name" value="NTF2-like"/>
    <property type="match status" value="1"/>
</dbReference>